<dbReference type="GO" id="GO:0003677">
    <property type="term" value="F:DNA binding"/>
    <property type="evidence" value="ECO:0007669"/>
    <property type="project" value="UniProtKB-KW"/>
</dbReference>
<dbReference type="Gene3D" id="2.60.120.10">
    <property type="entry name" value="Jelly Rolls"/>
    <property type="match status" value="1"/>
</dbReference>
<dbReference type="PROSITE" id="PS51063">
    <property type="entry name" value="HTH_CRP_2"/>
    <property type="match status" value="1"/>
</dbReference>
<evidence type="ECO:0000256" key="3">
    <source>
        <dbReference type="ARBA" id="ARBA00023163"/>
    </source>
</evidence>
<dbReference type="Pfam" id="PF13545">
    <property type="entry name" value="HTH_Crp_2"/>
    <property type="match status" value="1"/>
</dbReference>
<proteinExistence type="predicted"/>
<evidence type="ECO:0000256" key="2">
    <source>
        <dbReference type="ARBA" id="ARBA00023125"/>
    </source>
</evidence>
<dbReference type="EMBL" id="CP116347">
    <property type="protein sequence ID" value="WCE11164.1"/>
    <property type="molecule type" value="Genomic_DNA"/>
</dbReference>
<dbReference type="RefSeq" id="WP_059306224.1">
    <property type="nucleotide sequence ID" value="NZ_CP076536.1"/>
</dbReference>
<evidence type="ECO:0000259" key="5">
    <source>
        <dbReference type="PROSITE" id="PS51063"/>
    </source>
</evidence>
<keyword evidence="3" id="KW-0804">Transcription</keyword>
<protein>
    <submittedName>
        <fullName evidence="6">Crp/Fnr family transcriptional regulator</fullName>
    </submittedName>
</protein>
<keyword evidence="7" id="KW-1185">Reference proteome</keyword>
<keyword evidence="2" id="KW-0238">DNA-binding</keyword>
<accession>A0AAX3L519</accession>
<dbReference type="InterPro" id="IPR036390">
    <property type="entry name" value="WH_DNA-bd_sf"/>
</dbReference>
<dbReference type="InterPro" id="IPR014710">
    <property type="entry name" value="RmlC-like_jellyroll"/>
</dbReference>
<dbReference type="GO" id="GO:0005829">
    <property type="term" value="C:cytosol"/>
    <property type="evidence" value="ECO:0007669"/>
    <property type="project" value="TreeGrafter"/>
</dbReference>
<dbReference type="PROSITE" id="PS50042">
    <property type="entry name" value="CNMP_BINDING_3"/>
    <property type="match status" value="1"/>
</dbReference>
<evidence type="ECO:0000259" key="4">
    <source>
        <dbReference type="PROSITE" id="PS50042"/>
    </source>
</evidence>
<dbReference type="SUPFAM" id="SSF46785">
    <property type="entry name" value="Winged helix' DNA-binding domain"/>
    <property type="match status" value="1"/>
</dbReference>
<dbReference type="InterPro" id="IPR012318">
    <property type="entry name" value="HTH_CRP"/>
</dbReference>
<dbReference type="SMART" id="SM00100">
    <property type="entry name" value="cNMP"/>
    <property type="match status" value="1"/>
</dbReference>
<dbReference type="InterPro" id="IPR018490">
    <property type="entry name" value="cNMP-bd_dom_sf"/>
</dbReference>
<dbReference type="SUPFAM" id="SSF51206">
    <property type="entry name" value="cAMP-binding domain-like"/>
    <property type="match status" value="1"/>
</dbReference>
<dbReference type="Proteomes" id="UP001210538">
    <property type="component" value="Chromosome"/>
</dbReference>
<gene>
    <name evidence="6" type="ORF">PHA72_13720</name>
</gene>
<name>A0AAX3L519_9ENTR</name>
<sequence>MKSLQIDLSHSDILNSKLKFILPDDILSRAKLLIFNKGEILLHQGDSPSGVYCLIKGKVQIEHLSKNGKDITFCIEEPLSVIGAIEIFQHDSTSRNLSTVKILKTSTIVYFSLNYINTIGLNEPVFLRFLCQQLANKLFISSQLKTTMCLSSLQRVSNYLMNEYNKHGSVIRLERRELVASFLSISVRHLNRVLAELQENQIIELKNKTIIVKDSKLLKPE</sequence>
<dbReference type="GO" id="GO:0003700">
    <property type="term" value="F:DNA-binding transcription factor activity"/>
    <property type="evidence" value="ECO:0007669"/>
    <property type="project" value="TreeGrafter"/>
</dbReference>
<organism evidence="6 7">
    <name type="scientific">Enterobacter ludwigii</name>
    <dbReference type="NCBI Taxonomy" id="299767"/>
    <lineage>
        <taxon>Bacteria</taxon>
        <taxon>Pseudomonadati</taxon>
        <taxon>Pseudomonadota</taxon>
        <taxon>Gammaproteobacteria</taxon>
        <taxon>Enterobacterales</taxon>
        <taxon>Enterobacteriaceae</taxon>
        <taxon>Enterobacter</taxon>
        <taxon>Enterobacter cloacae complex</taxon>
    </lineage>
</organism>
<evidence type="ECO:0000313" key="7">
    <source>
        <dbReference type="Proteomes" id="UP001210538"/>
    </source>
</evidence>
<evidence type="ECO:0000313" key="6">
    <source>
        <dbReference type="EMBL" id="WCE11164.1"/>
    </source>
</evidence>
<dbReference type="InterPro" id="IPR000595">
    <property type="entry name" value="cNMP-bd_dom"/>
</dbReference>
<dbReference type="InterPro" id="IPR050397">
    <property type="entry name" value="Env_Response_Regulators"/>
</dbReference>
<dbReference type="PANTHER" id="PTHR24567:SF26">
    <property type="entry name" value="REGULATORY PROTEIN YEIL"/>
    <property type="match status" value="1"/>
</dbReference>
<dbReference type="AlphaFoldDB" id="A0AAX3L519"/>
<keyword evidence="1" id="KW-0805">Transcription regulation</keyword>
<evidence type="ECO:0000256" key="1">
    <source>
        <dbReference type="ARBA" id="ARBA00023015"/>
    </source>
</evidence>
<feature type="domain" description="HTH crp-type" evidence="5">
    <location>
        <begin position="150"/>
        <end position="216"/>
    </location>
</feature>
<reference evidence="6 7" key="1">
    <citation type="submission" date="2023-01" db="EMBL/GenBank/DDBJ databases">
        <title>Genome sequence resource and annotation of Enterobacter ludwigii, an economically important pathogen of seedling wilt with strawberry.</title>
        <authorList>
            <person name="Xie Y."/>
        </authorList>
    </citation>
    <scope>NUCLEOTIDE SEQUENCE [LARGE SCALE GENOMIC DNA]</scope>
    <source>
        <strain evidence="6 7">CM-TZ4</strain>
    </source>
</reference>
<dbReference type="CDD" id="cd00038">
    <property type="entry name" value="CAP_ED"/>
    <property type="match status" value="1"/>
</dbReference>
<dbReference type="PANTHER" id="PTHR24567">
    <property type="entry name" value="CRP FAMILY TRANSCRIPTIONAL REGULATORY PROTEIN"/>
    <property type="match status" value="1"/>
</dbReference>
<feature type="domain" description="Cyclic nucleotide-binding" evidence="4">
    <location>
        <begin position="14"/>
        <end position="100"/>
    </location>
</feature>
<dbReference type="Pfam" id="PF00027">
    <property type="entry name" value="cNMP_binding"/>
    <property type="match status" value="1"/>
</dbReference>